<dbReference type="OrthoDB" id="10670552at2759"/>
<feature type="compositionally biased region" description="Polar residues" evidence="1">
    <location>
        <begin position="787"/>
        <end position="799"/>
    </location>
</feature>
<proteinExistence type="predicted"/>
<feature type="compositionally biased region" description="Basic and acidic residues" evidence="1">
    <location>
        <begin position="21"/>
        <end position="34"/>
    </location>
</feature>
<feature type="compositionally biased region" description="Low complexity" evidence="1">
    <location>
        <begin position="88"/>
        <end position="98"/>
    </location>
</feature>
<reference evidence="2" key="1">
    <citation type="submission" date="2023-01" db="EMBL/GenBank/DDBJ databases">
        <authorList>
            <person name="Van Ghelder C."/>
            <person name="Rancurel C."/>
        </authorList>
    </citation>
    <scope>NUCLEOTIDE SEQUENCE</scope>
    <source>
        <strain evidence="2">CNCM I-4278</strain>
    </source>
</reference>
<feature type="compositionally biased region" description="Low complexity" evidence="1">
    <location>
        <begin position="503"/>
        <end position="524"/>
    </location>
</feature>
<feature type="region of interest" description="Disordered" evidence="1">
    <location>
        <begin position="740"/>
        <end position="768"/>
    </location>
</feature>
<feature type="region of interest" description="Disordered" evidence="1">
    <location>
        <begin position="1"/>
        <end position="106"/>
    </location>
</feature>
<keyword evidence="3" id="KW-1185">Reference proteome</keyword>
<feature type="region of interest" description="Disordered" evidence="1">
    <location>
        <begin position="378"/>
        <end position="449"/>
    </location>
</feature>
<feature type="region of interest" description="Disordered" evidence="1">
    <location>
        <begin position="194"/>
        <end position="248"/>
    </location>
</feature>
<sequence>MPQNFHSEATKRYARSSGRSPGHDTRGEDICNRDKPRKMCRSSPTGLNGHPTSSRRKTLESGSVVPEFAHLVSENSDISDAPTRITTSDSCSSRPYSSRNDDSLSTSDFHRSVIFSPMQILKSPPLGEHLHGPVRAGTPYPSEERDLSRSSQKLGSKELESESSVERTAEALTNMQFKSDKAKLVTIGGRSRTYHNAQHSPRHTTDTVTDFPIHGTFRTNTTHSNSARTRTPAHSESLARNSTPIVPGAWPATPPPQLPRGFSDCNTPPASSQDEIKDASSIASLPNQVMAGCLRELSISHLIHGPDTSSRNNEMNVARTGHWNTHNPFASRPLRDLSRPSLLSNAHNRVSVDEMFARDYYTNTMEMVQNRSNPARITQEYQSQYQPQSREETIYQGVKPNQWTEKRDSASSMGTHQSPIDPSPLDRNIEDTNDSSEEDQVASRGDDSSRIMHEYLNQNPYASALAYAGRPLPSLPVRDVPGMTTTNTLSSVSLAFDAASDTTSPHVSIISPPSPPIASAQATPRPLPTPQIPQVPQRASTPGLTRTTSLNPTNTHLNQTSSNPVSYTCSTRASVSIPGTSNPPSPSVGVYNSKESILRTASGRMYLMPNKQDPVDLTRRLEDARRMEESADKEMEEFATACAEMSIMSTVEEDREGQGLRAGRRKPYQLSAAHEERRKALIQRHFRKSSSEVTNGSGSPATSIYRSTAYRNAPSPDQHIPQAPSQPLIRSHLYANFSYARPNSRPARPRNTHHPNIISPTPISSHPSTIIDQEFINPLRPFSLSSHTVENPISRSPSPSWEDVDSTVSNTPPPLLTDDTTAIADPTTSPDTPAPVEMQEVDPANNKFKQHLVMVYQSMRIWQQSFQQYCKRKYQGKRRGVKRSRSTRELSPSSLIRFLHRRAMRNLKNKSGGGDSSRRKKAWKRCVKFSSALKLKRDRAYVRMLSGGWDANDAHGGLRGRCARKSTDLKILAKRMVTVWVRMARGRGIKKGFRKVKKLRLRRQKKEFIIVSARPDLS</sequence>
<feature type="region of interest" description="Disordered" evidence="1">
    <location>
        <begin position="503"/>
        <end position="567"/>
    </location>
</feature>
<gene>
    <name evidence="2" type="ORF">PDIGIT_LOCUS5540</name>
</gene>
<dbReference type="EMBL" id="CAOQHR010000003">
    <property type="protein sequence ID" value="CAI6332515.1"/>
    <property type="molecule type" value="Genomic_DNA"/>
</dbReference>
<dbReference type="AlphaFoldDB" id="A0A9W4UAL6"/>
<feature type="region of interest" description="Disordered" evidence="1">
    <location>
        <begin position="124"/>
        <end position="165"/>
    </location>
</feature>
<name>A0A9W4UAL6_9PLEO</name>
<feature type="region of interest" description="Disordered" evidence="1">
    <location>
        <begin position="572"/>
        <end position="591"/>
    </location>
</feature>
<feature type="compositionally biased region" description="Polar residues" evidence="1">
    <location>
        <begin position="691"/>
        <end position="703"/>
    </location>
</feature>
<feature type="compositionally biased region" description="Polar residues" evidence="1">
    <location>
        <begin position="534"/>
        <end position="567"/>
    </location>
</feature>
<feature type="compositionally biased region" description="Basic and acidic residues" evidence="1">
    <location>
        <begin position="155"/>
        <end position="165"/>
    </location>
</feature>
<feature type="region of interest" description="Disordered" evidence="1">
    <location>
        <begin position="684"/>
        <end position="703"/>
    </location>
</feature>
<comment type="caution">
    <text evidence="2">The sequence shown here is derived from an EMBL/GenBank/DDBJ whole genome shotgun (WGS) entry which is preliminary data.</text>
</comment>
<feature type="compositionally biased region" description="Polar residues" evidence="1">
    <location>
        <begin position="410"/>
        <end position="420"/>
    </location>
</feature>
<feature type="compositionally biased region" description="Polar residues" evidence="1">
    <location>
        <begin position="217"/>
        <end position="244"/>
    </location>
</feature>
<feature type="compositionally biased region" description="Acidic residues" evidence="1">
    <location>
        <begin position="431"/>
        <end position="440"/>
    </location>
</feature>
<accession>A0A9W4UAL6</accession>
<feature type="region of interest" description="Disordered" evidence="1">
    <location>
        <begin position="787"/>
        <end position="836"/>
    </location>
</feature>
<feature type="compositionally biased region" description="Low complexity" evidence="1">
    <location>
        <begin position="754"/>
        <end position="768"/>
    </location>
</feature>
<evidence type="ECO:0000256" key="1">
    <source>
        <dbReference type="SAM" id="MobiDB-lite"/>
    </source>
</evidence>
<feature type="compositionally biased region" description="Polar residues" evidence="1">
    <location>
        <begin position="378"/>
        <end position="388"/>
    </location>
</feature>
<protein>
    <submittedName>
        <fullName evidence="2">Uncharacterized protein</fullName>
    </submittedName>
</protein>
<feature type="compositionally biased region" description="Low complexity" evidence="1">
    <location>
        <begin position="816"/>
        <end position="835"/>
    </location>
</feature>
<evidence type="ECO:0000313" key="3">
    <source>
        <dbReference type="Proteomes" id="UP001152607"/>
    </source>
</evidence>
<feature type="compositionally biased region" description="Polar residues" evidence="1">
    <location>
        <begin position="42"/>
        <end position="52"/>
    </location>
</feature>
<evidence type="ECO:0000313" key="2">
    <source>
        <dbReference type="EMBL" id="CAI6332515.1"/>
    </source>
</evidence>
<organism evidence="2 3">
    <name type="scientific">Periconia digitata</name>
    <dbReference type="NCBI Taxonomy" id="1303443"/>
    <lineage>
        <taxon>Eukaryota</taxon>
        <taxon>Fungi</taxon>
        <taxon>Dikarya</taxon>
        <taxon>Ascomycota</taxon>
        <taxon>Pezizomycotina</taxon>
        <taxon>Dothideomycetes</taxon>
        <taxon>Pleosporomycetidae</taxon>
        <taxon>Pleosporales</taxon>
        <taxon>Massarineae</taxon>
        <taxon>Periconiaceae</taxon>
        <taxon>Periconia</taxon>
    </lineage>
</organism>
<feature type="region of interest" description="Disordered" evidence="1">
    <location>
        <begin position="654"/>
        <end position="676"/>
    </location>
</feature>
<dbReference type="Proteomes" id="UP001152607">
    <property type="component" value="Unassembled WGS sequence"/>
</dbReference>